<feature type="compositionally biased region" description="Basic and acidic residues" evidence="5">
    <location>
        <begin position="414"/>
        <end position="445"/>
    </location>
</feature>
<keyword evidence="7" id="KW-1185">Reference proteome</keyword>
<evidence type="ECO:0000256" key="1">
    <source>
        <dbReference type="ARBA" id="ARBA00004123"/>
    </source>
</evidence>
<dbReference type="EMBL" id="JBBWWQ010000017">
    <property type="protein sequence ID" value="KAK8923667.1"/>
    <property type="molecule type" value="Genomic_DNA"/>
</dbReference>
<reference evidence="6 7" key="1">
    <citation type="journal article" date="2022" name="Nat. Plants">
        <title>Genomes of leafy and leafless Platanthera orchids illuminate the evolution of mycoheterotrophy.</title>
        <authorList>
            <person name="Li M.H."/>
            <person name="Liu K.W."/>
            <person name="Li Z."/>
            <person name="Lu H.C."/>
            <person name="Ye Q.L."/>
            <person name="Zhang D."/>
            <person name="Wang J.Y."/>
            <person name="Li Y.F."/>
            <person name="Zhong Z.M."/>
            <person name="Liu X."/>
            <person name="Yu X."/>
            <person name="Liu D.K."/>
            <person name="Tu X.D."/>
            <person name="Liu B."/>
            <person name="Hao Y."/>
            <person name="Liao X.Y."/>
            <person name="Jiang Y.T."/>
            <person name="Sun W.H."/>
            <person name="Chen J."/>
            <person name="Chen Y.Q."/>
            <person name="Ai Y."/>
            <person name="Zhai J.W."/>
            <person name="Wu S.S."/>
            <person name="Zhou Z."/>
            <person name="Hsiao Y.Y."/>
            <person name="Wu W.L."/>
            <person name="Chen Y.Y."/>
            <person name="Lin Y.F."/>
            <person name="Hsu J.L."/>
            <person name="Li C.Y."/>
            <person name="Wang Z.W."/>
            <person name="Zhao X."/>
            <person name="Zhong W.Y."/>
            <person name="Ma X.K."/>
            <person name="Ma L."/>
            <person name="Huang J."/>
            <person name="Chen G.Z."/>
            <person name="Huang M.Z."/>
            <person name="Huang L."/>
            <person name="Peng D.H."/>
            <person name="Luo Y.B."/>
            <person name="Zou S.Q."/>
            <person name="Chen S.P."/>
            <person name="Lan S."/>
            <person name="Tsai W.C."/>
            <person name="Van de Peer Y."/>
            <person name="Liu Z.J."/>
        </authorList>
    </citation>
    <scope>NUCLEOTIDE SEQUENCE [LARGE SCALE GENOMIC DNA]</scope>
    <source>
        <strain evidence="6">Lor287</strain>
    </source>
</reference>
<feature type="compositionally biased region" description="Polar residues" evidence="5">
    <location>
        <begin position="464"/>
        <end position="475"/>
    </location>
</feature>
<feature type="region of interest" description="Disordered" evidence="5">
    <location>
        <begin position="568"/>
        <end position="606"/>
    </location>
</feature>
<evidence type="ECO:0000313" key="7">
    <source>
        <dbReference type="Proteomes" id="UP001418222"/>
    </source>
</evidence>
<keyword evidence="3" id="KW-0963">Cytoplasm</keyword>
<proteinExistence type="predicted"/>
<comment type="caution">
    <text evidence="6">The sequence shown here is derived from an EMBL/GenBank/DDBJ whole genome shotgun (WGS) entry which is preliminary data.</text>
</comment>
<sequence>MGLAVSCPGGETDALDESIDALLGPISFSRDYLKSSPCSVNRTSCDTPPTLMSSLGSEKFIIEGSVSFKRKEVDAAHLENLTVSNSVKRARFSEEAAVTTSSAELKSNPKYEAAVKLQKVYKSFRTRRQLADCAVVVEQKWWKLLDFALLKRSSVSFFDIDRPESAVSKWSRARTRAAKVGKGLSKNSKAQKLALQHWLEAIDPRHRYGHNLHFYYDCWLRCESKQPFFYWLDVGEGKEVNLEACLRLKLQQQCIKYLGPKEREAYEVIVEEGRLIYKKTREILDTTGGTKDSRWIFVLSTTKNLYVGLKRKGQFQHSSFLAGGATSSAGRLVVENGFLRSVWSHSGHYRPTEENFEEFMSFLKENNVVLTDVKKSPDEEDEEWGSVLRSQNSKSDLISPSVYTESQIISDLPESSHELDSEDAEQRDSSSTSERLEHYNFEEIRAITYNQTSEGEEKGIDSGMDSNPEQETAEQSGDESMESSTPSKRQLIFHKPNLFIEEQEYDDEGLISEELIIDRINPRKGMNTCQLGQILPLKWTTAAGARIGYVRNYPSELQFRALEHVNLSPRSSGVSRPISSPRGASNPWSKTHETSTLRETAVQSQQ</sequence>
<dbReference type="InterPro" id="IPR044159">
    <property type="entry name" value="IQM"/>
</dbReference>
<dbReference type="PANTHER" id="PTHR31250:SF14">
    <property type="entry name" value="IQ DOMAIN-CONTAINING PROTEIN IQM2"/>
    <property type="match status" value="1"/>
</dbReference>
<dbReference type="GO" id="GO:0005737">
    <property type="term" value="C:cytoplasm"/>
    <property type="evidence" value="ECO:0007669"/>
    <property type="project" value="UniProtKB-SubCell"/>
</dbReference>
<keyword evidence="4" id="KW-0539">Nucleus</keyword>
<organism evidence="6 7">
    <name type="scientific">Platanthera zijinensis</name>
    <dbReference type="NCBI Taxonomy" id="2320716"/>
    <lineage>
        <taxon>Eukaryota</taxon>
        <taxon>Viridiplantae</taxon>
        <taxon>Streptophyta</taxon>
        <taxon>Embryophyta</taxon>
        <taxon>Tracheophyta</taxon>
        <taxon>Spermatophyta</taxon>
        <taxon>Magnoliopsida</taxon>
        <taxon>Liliopsida</taxon>
        <taxon>Asparagales</taxon>
        <taxon>Orchidaceae</taxon>
        <taxon>Orchidoideae</taxon>
        <taxon>Orchideae</taxon>
        <taxon>Orchidinae</taxon>
        <taxon>Platanthera</taxon>
    </lineage>
</organism>
<evidence type="ECO:0000256" key="4">
    <source>
        <dbReference type="ARBA" id="ARBA00023242"/>
    </source>
</evidence>
<accession>A0AAP0B1C0</accession>
<protein>
    <submittedName>
        <fullName evidence="6">Uncharacterized protein</fullName>
    </submittedName>
</protein>
<dbReference type="PANTHER" id="PTHR31250">
    <property type="entry name" value="IQ DOMAIN-CONTAINING PROTEIN IQM3"/>
    <property type="match status" value="1"/>
</dbReference>
<feature type="region of interest" description="Disordered" evidence="5">
    <location>
        <begin position="412"/>
        <end position="487"/>
    </location>
</feature>
<feature type="compositionally biased region" description="Polar residues" evidence="5">
    <location>
        <begin position="568"/>
        <end position="589"/>
    </location>
</feature>
<comment type="subcellular location">
    <subcellularLocation>
        <location evidence="2">Cytoplasm</location>
    </subcellularLocation>
    <subcellularLocation>
        <location evidence="1">Nucleus</location>
    </subcellularLocation>
</comment>
<feature type="compositionally biased region" description="Polar residues" evidence="5">
    <location>
        <begin position="597"/>
        <end position="606"/>
    </location>
</feature>
<name>A0AAP0B1C0_9ASPA</name>
<gene>
    <name evidence="6" type="ORF">KSP39_PZI019678</name>
</gene>
<dbReference type="Proteomes" id="UP001418222">
    <property type="component" value="Unassembled WGS sequence"/>
</dbReference>
<evidence type="ECO:0000256" key="3">
    <source>
        <dbReference type="ARBA" id="ARBA00022490"/>
    </source>
</evidence>
<dbReference type="AlphaFoldDB" id="A0AAP0B1C0"/>
<evidence type="ECO:0000256" key="5">
    <source>
        <dbReference type="SAM" id="MobiDB-lite"/>
    </source>
</evidence>
<evidence type="ECO:0000313" key="6">
    <source>
        <dbReference type="EMBL" id="KAK8923667.1"/>
    </source>
</evidence>
<dbReference type="GO" id="GO:0005634">
    <property type="term" value="C:nucleus"/>
    <property type="evidence" value="ECO:0007669"/>
    <property type="project" value="UniProtKB-SubCell"/>
</dbReference>
<evidence type="ECO:0000256" key="2">
    <source>
        <dbReference type="ARBA" id="ARBA00004496"/>
    </source>
</evidence>